<gene>
    <name evidence="1" type="ORF">SAMN05421546_0997</name>
</gene>
<dbReference type="OrthoDB" id="6402501at2"/>
<dbReference type="AlphaFoldDB" id="A0A1N6RGQ5"/>
<dbReference type="Proteomes" id="UP000241788">
    <property type="component" value="Unassembled WGS sequence"/>
</dbReference>
<evidence type="ECO:0000313" key="2">
    <source>
        <dbReference type="Proteomes" id="UP000241788"/>
    </source>
</evidence>
<proteinExistence type="predicted"/>
<sequence length="60" mass="6788">MLSGIITAILLVLFIVGWMWAWSPRRQHDFDAAARLPLDEQATSVVIASQANHRNKERVS</sequence>
<accession>A0A1N6RGQ5</accession>
<dbReference type="EMBL" id="FTLW01000002">
    <property type="protein sequence ID" value="SIQ27876.1"/>
    <property type="molecule type" value="Genomic_DNA"/>
</dbReference>
<reference evidence="2" key="1">
    <citation type="submission" date="2017-01" db="EMBL/GenBank/DDBJ databases">
        <authorList>
            <person name="Varghese N."/>
            <person name="Submissions S."/>
        </authorList>
    </citation>
    <scope>NUCLEOTIDE SEQUENCE [LARGE SCALE GENOMIC DNA]</scope>
    <source>
        <strain evidence="2">UM1</strain>
    </source>
</reference>
<protein>
    <submittedName>
        <fullName evidence="1">Cytochrome c oxidase cbb3-type subunit 4</fullName>
    </submittedName>
</protein>
<name>A0A1N6RGQ5_9GAMM</name>
<dbReference type="STRING" id="1604334.SAMN05421546_0997"/>
<dbReference type="RefSeq" id="WP_076585864.1">
    <property type="nucleotide sequence ID" value="NZ_FTLW01000002.1"/>
</dbReference>
<organism evidence="1 2">
    <name type="scientific">Solilutibacter tolerans</name>
    <dbReference type="NCBI Taxonomy" id="1604334"/>
    <lineage>
        <taxon>Bacteria</taxon>
        <taxon>Pseudomonadati</taxon>
        <taxon>Pseudomonadota</taxon>
        <taxon>Gammaproteobacteria</taxon>
        <taxon>Lysobacterales</taxon>
        <taxon>Lysobacteraceae</taxon>
        <taxon>Solilutibacter</taxon>
    </lineage>
</organism>
<keyword evidence="2" id="KW-1185">Reference proteome</keyword>
<dbReference type="InterPro" id="IPR008621">
    <property type="entry name" value="Cbb3-typ_cyt_oxidase_comp"/>
</dbReference>
<evidence type="ECO:0000313" key="1">
    <source>
        <dbReference type="EMBL" id="SIQ27876.1"/>
    </source>
</evidence>
<dbReference type="Pfam" id="PF05545">
    <property type="entry name" value="FixQ"/>
    <property type="match status" value="1"/>
</dbReference>